<feature type="binding site" evidence="7">
    <location>
        <position position="236"/>
    </location>
    <ligand>
        <name>substrate</name>
    </ligand>
</feature>
<evidence type="ECO:0000259" key="9">
    <source>
        <dbReference type="Pfam" id="PF02781"/>
    </source>
</evidence>
<dbReference type="Gene3D" id="3.40.50.720">
    <property type="entry name" value="NAD(P)-binding Rossmann-like Domain"/>
    <property type="match status" value="1"/>
</dbReference>
<dbReference type="PANTHER" id="PTHR23429">
    <property type="entry name" value="GLUCOSE-6-PHOSPHATE 1-DEHYDROGENASE G6PD"/>
    <property type="match status" value="1"/>
</dbReference>
<dbReference type="InterPro" id="IPR019796">
    <property type="entry name" value="G6P_DH_AS"/>
</dbReference>
<dbReference type="UniPathway" id="UPA00115">
    <property type="reaction ID" value="UER00408"/>
</dbReference>
<feature type="domain" description="Glucose-6-phosphate dehydrogenase C-terminal" evidence="9">
    <location>
        <begin position="190"/>
        <end position="480"/>
    </location>
</feature>
<dbReference type="GO" id="GO:0009051">
    <property type="term" value="P:pentose-phosphate shunt, oxidative branch"/>
    <property type="evidence" value="ECO:0007669"/>
    <property type="project" value="TreeGrafter"/>
</dbReference>
<dbReference type="AlphaFoldDB" id="A0A1G8V2F5"/>
<dbReference type="GO" id="GO:0050661">
    <property type="term" value="F:NADP binding"/>
    <property type="evidence" value="ECO:0007669"/>
    <property type="project" value="UniProtKB-UniRule"/>
</dbReference>
<dbReference type="Pfam" id="PF02781">
    <property type="entry name" value="G6PD_C"/>
    <property type="match status" value="1"/>
</dbReference>
<dbReference type="GO" id="GO:0006006">
    <property type="term" value="P:glucose metabolic process"/>
    <property type="evidence" value="ECO:0007669"/>
    <property type="project" value="UniProtKB-KW"/>
</dbReference>
<feature type="binding site" evidence="7">
    <location>
        <position position="345"/>
    </location>
    <ligand>
        <name>substrate</name>
    </ligand>
</feature>
<comment type="function">
    <text evidence="7">Catalyzes the oxidation of glucose 6-phosphate to 6-phosphogluconolactone.</text>
</comment>
<keyword evidence="3 7" id="KW-0313">Glucose metabolism</keyword>
<dbReference type="PIRSF" id="PIRSF000110">
    <property type="entry name" value="G6PD"/>
    <property type="match status" value="1"/>
</dbReference>
<dbReference type="EMBL" id="FNFK01000001">
    <property type="protein sequence ID" value="SDJ59340.1"/>
    <property type="molecule type" value="Genomic_DNA"/>
</dbReference>
<dbReference type="OrthoDB" id="9802739at2"/>
<evidence type="ECO:0000256" key="6">
    <source>
        <dbReference type="ARBA" id="ARBA00023277"/>
    </source>
</evidence>
<dbReference type="SUPFAM" id="SSF51735">
    <property type="entry name" value="NAD(P)-binding Rossmann-fold domains"/>
    <property type="match status" value="1"/>
</dbReference>
<feature type="binding site" evidence="7">
    <location>
        <position position="179"/>
    </location>
    <ligand>
        <name>substrate</name>
    </ligand>
</feature>
<feature type="binding site" evidence="7">
    <location>
        <position position="183"/>
    </location>
    <ligand>
        <name>substrate</name>
    </ligand>
</feature>
<evidence type="ECO:0000256" key="1">
    <source>
        <dbReference type="ARBA" id="ARBA00004937"/>
    </source>
</evidence>
<dbReference type="InterPro" id="IPR022675">
    <property type="entry name" value="G6P_DH_C"/>
</dbReference>
<proteinExistence type="inferred from homology"/>
<evidence type="ECO:0000259" key="8">
    <source>
        <dbReference type="Pfam" id="PF00479"/>
    </source>
</evidence>
<dbReference type="PROSITE" id="PS00069">
    <property type="entry name" value="G6P_DEHYDROGENASE"/>
    <property type="match status" value="1"/>
</dbReference>
<dbReference type="HAMAP" id="MF_00966">
    <property type="entry name" value="G6PD"/>
    <property type="match status" value="1"/>
</dbReference>
<evidence type="ECO:0000256" key="5">
    <source>
        <dbReference type="ARBA" id="ARBA00023002"/>
    </source>
</evidence>
<dbReference type="Proteomes" id="UP000199433">
    <property type="component" value="Unassembled WGS sequence"/>
</dbReference>
<evidence type="ECO:0000313" key="11">
    <source>
        <dbReference type="Proteomes" id="UP000199433"/>
    </source>
</evidence>
<comment type="catalytic activity">
    <reaction evidence="7">
        <text>D-glucose 6-phosphate + NADP(+) = 6-phospho-D-glucono-1,5-lactone + NADPH + H(+)</text>
        <dbReference type="Rhea" id="RHEA:15841"/>
        <dbReference type="ChEBI" id="CHEBI:15378"/>
        <dbReference type="ChEBI" id="CHEBI:57783"/>
        <dbReference type="ChEBI" id="CHEBI:57955"/>
        <dbReference type="ChEBI" id="CHEBI:58349"/>
        <dbReference type="ChEBI" id="CHEBI:61548"/>
        <dbReference type="EC" id="1.1.1.49"/>
    </reaction>
</comment>
<dbReference type="PRINTS" id="PR00079">
    <property type="entry name" value="G6PDHDRGNASE"/>
</dbReference>
<dbReference type="STRING" id="426701.SAMN04488098_10014"/>
<feature type="binding site" evidence="7">
    <location>
        <position position="340"/>
    </location>
    <ligand>
        <name>substrate</name>
    </ligand>
</feature>
<dbReference type="NCBIfam" id="TIGR00871">
    <property type="entry name" value="zwf"/>
    <property type="match status" value="1"/>
</dbReference>
<keyword evidence="11" id="KW-1185">Reference proteome</keyword>
<dbReference type="GO" id="GO:0005829">
    <property type="term" value="C:cytosol"/>
    <property type="evidence" value="ECO:0007669"/>
    <property type="project" value="TreeGrafter"/>
</dbReference>
<feature type="binding site" evidence="7">
    <location>
        <position position="217"/>
    </location>
    <ligand>
        <name>substrate</name>
    </ligand>
</feature>
<evidence type="ECO:0000256" key="3">
    <source>
        <dbReference type="ARBA" id="ARBA00022526"/>
    </source>
</evidence>
<dbReference type="InterPro" id="IPR036291">
    <property type="entry name" value="NAD(P)-bd_dom_sf"/>
</dbReference>
<dbReference type="InterPro" id="IPR022674">
    <property type="entry name" value="G6P_DH_NAD-bd"/>
</dbReference>
<dbReference type="SUPFAM" id="SSF55347">
    <property type="entry name" value="Glyceraldehyde-3-phosphate dehydrogenase-like, C-terminal domain"/>
    <property type="match status" value="1"/>
</dbReference>
<gene>
    <name evidence="7" type="primary">zwf</name>
    <name evidence="10" type="ORF">SAMN04488098_10014</name>
</gene>
<feature type="active site" description="Proton acceptor" evidence="7">
    <location>
        <position position="241"/>
    </location>
</feature>
<keyword evidence="5 7" id="KW-0560">Oxidoreductase</keyword>
<accession>A0A1G8V2F5</accession>
<evidence type="ECO:0000256" key="7">
    <source>
        <dbReference type="HAMAP-Rule" id="MF_00966"/>
    </source>
</evidence>
<feature type="binding site" evidence="7">
    <location>
        <position position="149"/>
    </location>
    <ligand>
        <name>NADP(+)</name>
        <dbReference type="ChEBI" id="CHEBI:58349"/>
    </ligand>
</feature>
<sequence>MSQGTKALFIIFGATGDLAHRKLYPAIYKLYKKGFLGESFAVIGTARREWSDDYYQDVVMDSISDLTESEDHARTFASHFRYQSHNVNDTKHYHTLKDLADKLDEEYDIDGNRIFYLSMSPSFFGTITSHLKEQNLVTENGFNRVIIEKPFGSDFNSSKELNDEINASFDEDQLYRIDHYLGKEMVQNILALRFSNRLIENSWNKASISNIQITLSEDLGVEERGEYYDKSGALRDMVQNHVLQMVSLLTMNSPKAFTTEEVRKEKMAILNALKDPVVTQDEDTEFVRGQYDTSIDGETKGYRDEDKVDPESLTETFVAGKIIIDTDKWRDTPIYIRTGKRLAEKTSRVDVVFKPSQTALFDDKPTVLSILVSPNEGFKLLLNNKKIGPGMELESVRLSAVRSEETVEESPEAYEKLILDVLNGDETHFAHWQEVATSWKYVDQIRKKWDSFTDSIPFYPALTMGPDEADTLLQNDGNNWIYKA</sequence>
<feature type="domain" description="Glucose-6-phosphate dehydrogenase NAD-binding" evidence="8">
    <location>
        <begin position="10"/>
        <end position="188"/>
    </location>
</feature>
<comment type="pathway">
    <text evidence="1 7">Carbohydrate degradation; pentose phosphate pathway; D-ribulose 5-phosphate from D-glucose 6-phosphate (oxidative stage): step 1/3.</text>
</comment>
<keyword evidence="6 7" id="KW-0119">Carbohydrate metabolism</keyword>
<evidence type="ECO:0000256" key="2">
    <source>
        <dbReference type="ARBA" id="ARBA00009975"/>
    </source>
</evidence>
<comment type="caution">
    <text evidence="7">Lacks conserved residue(s) required for the propagation of feature annotation.</text>
</comment>
<evidence type="ECO:0000256" key="4">
    <source>
        <dbReference type="ARBA" id="ARBA00022857"/>
    </source>
</evidence>
<evidence type="ECO:0000313" key="10">
    <source>
        <dbReference type="EMBL" id="SDJ59340.1"/>
    </source>
</evidence>
<feature type="binding site" evidence="7">
    <location>
        <position position="47"/>
    </location>
    <ligand>
        <name>NADP(+)</name>
        <dbReference type="ChEBI" id="CHEBI:58349"/>
    </ligand>
</feature>
<comment type="similarity">
    <text evidence="2 7">Belongs to the glucose-6-phosphate dehydrogenase family.</text>
</comment>
<dbReference type="Pfam" id="PF00479">
    <property type="entry name" value="G6PD_N"/>
    <property type="match status" value="1"/>
</dbReference>
<protein>
    <recommendedName>
        <fullName evidence="7">Glucose-6-phosphate 1-dehydrogenase</fullName>
        <shortName evidence="7">G6PD</shortName>
        <ecNumber evidence="7">1.1.1.49</ecNumber>
    </recommendedName>
</protein>
<dbReference type="PANTHER" id="PTHR23429:SF0">
    <property type="entry name" value="GLUCOSE-6-PHOSPHATE 1-DEHYDROGENASE"/>
    <property type="match status" value="1"/>
</dbReference>
<keyword evidence="4 7" id="KW-0521">NADP</keyword>
<dbReference type="EC" id="1.1.1.49" evidence="7"/>
<dbReference type="GO" id="GO:0004345">
    <property type="term" value="F:glucose-6-phosphate dehydrogenase activity"/>
    <property type="evidence" value="ECO:0007669"/>
    <property type="project" value="UniProtKB-UniRule"/>
</dbReference>
<dbReference type="RefSeq" id="WP_091263924.1">
    <property type="nucleotide sequence ID" value="NZ_FNFK01000001.1"/>
</dbReference>
<reference evidence="11" key="1">
    <citation type="submission" date="2016-10" db="EMBL/GenBank/DDBJ databases">
        <authorList>
            <person name="Varghese N."/>
            <person name="Submissions S."/>
        </authorList>
    </citation>
    <scope>NUCLEOTIDE SEQUENCE [LARGE SCALE GENOMIC DNA]</scope>
    <source>
        <strain evidence="11">DSM 19181</strain>
    </source>
</reference>
<dbReference type="Gene3D" id="3.30.360.10">
    <property type="entry name" value="Dihydrodipicolinate Reductase, domain 2"/>
    <property type="match status" value="1"/>
</dbReference>
<name>A0A1G8V2F5_9LACT</name>
<organism evidence="10 11">
    <name type="scientific">Alkalibacterium thalassium</name>
    <dbReference type="NCBI Taxonomy" id="426701"/>
    <lineage>
        <taxon>Bacteria</taxon>
        <taxon>Bacillati</taxon>
        <taxon>Bacillota</taxon>
        <taxon>Bacilli</taxon>
        <taxon>Lactobacillales</taxon>
        <taxon>Carnobacteriaceae</taxon>
        <taxon>Alkalibacterium</taxon>
    </lineage>
</organism>
<dbReference type="InterPro" id="IPR001282">
    <property type="entry name" value="G6P_DH"/>
</dbReference>